<protein>
    <recommendedName>
        <fullName evidence="4">Extracellular solute-binding protein</fullName>
    </recommendedName>
</protein>
<organism evidence="2 3">
    <name type="scientific">Candidatus Borkfalkia ceftriaxoniphila</name>
    <dbReference type="NCBI Taxonomy" id="2508949"/>
    <lineage>
        <taxon>Bacteria</taxon>
        <taxon>Bacillati</taxon>
        <taxon>Bacillota</taxon>
        <taxon>Clostridia</taxon>
        <taxon>Christensenellales</taxon>
        <taxon>Christensenellaceae</taxon>
        <taxon>Candidatus Borkfalkia</taxon>
    </lineage>
</organism>
<feature type="chain" id="PRO_5020300937" description="Extracellular solute-binding protein" evidence="1">
    <location>
        <begin position="23"/>
        <end position="575"/>
    </location>
</feature>
<evidence type="ECO:0000313" key="2">
    <source>
        <dbReference type="EMBL" id="RXZ61384.1"/>
    </source>
</evidence>
<dbReference type="AlphaFoldDB" id="A0A4Q2K9U8"/>
<reference evidence="2 3" key="1">
    <citation type="journal article" date="2019" name="Gut">
        <title>Antibiotics-induced monodominance of a novel gut bacterial order.</title>
        <authorList>
            <person name="Hildebrand F."/>
            <person name="Moitinho-Silva L."/>
            <person name="Blasche S."/>
            <person name="Jahn M.T."/>
            <person name="Gossmann T.I."/>
            <person name="Heuerta-Cepas J."/>
            <person name="Hercog R."/>
            <person name="Luetge M."/>
            <person name="Bahram M."/>
            <person name="Pryszlak A."/>
            <person name="Alves R.J."/>
            <person name="Waszak S.M."/>
            <person name="Zhu A."/>
            <person name="Ye L."/>
            <person name="Costea P.I."/>
            <person name="Aalvink S."/>
            <person name="Belzer C."/>
            <person name="Forslund S.K."/>
            <person name="Sunagawa S."/>
            <person name="Hentschel U."/>
            <person name="Merten C."/>
            <person name="Patil K.R."/>
            <person name="Benes V."/>
            <person name="Bork P."/>
        </authorList>
    </citation>
    <scope>NUCLEOTIDE SEQUENCE [LARGE SCALE GENOMIC DNA]</scope>
    <source>
        <strain evidence="2 3">HDS1380</strain>
    </source>
</reference>
<proteinExistence type="predicted"/>
<evidence type="ECO:0008006" key="4">
    <source>
        <dbReference type="Google" id="ProtNLM"/>
    </source>
</evidence>
<dbReference type="Gene3D" id="3.40.190.10">
    <property type="entry name" value="Periplasmic binding protein-like II"/>
    <property type="match status" value="4"/>
</dbReference>
<dbReference type="OrthoDB" id="42940at2"/>
<dbReference type="PANTHER" id="PTHR43649">
    <property type="entry name" value="ARABINOSE-BINDING PROTEIN-RELATED"/>
    <property type="match status" value="1"/>
</dbReference>
<gene>
    <name evidence="2" type="ORF">ESZ91_03065</name>
</gene>
<dbReference type="InterPro" id="IPR050490">
    <property type="entry name" value="Bact_solute-bd_prot1"/>
</dbReference>
<dbReference type="PANTHER" id="PTHR43649:SF12">
    <property type="entry name" value="DIACETYLCHITOBIOSE BINDING PROTEIN DASA"/>
    <property type="match status" value="1"/>
</dbReference>
<keyword evidence="1" id="KW-0732">Signal</keyword>
<dbReference type="PROSITE" id="PS51257">
    <property type="entry name" value="PROKAR_LIPOPROTEIN"/>
    <property type="match status" value="1"/>
</dbReference>
<comment type="caution">
    <text evidence="2">The sequence shown here is derived from an EMBL/GenBank/DDBJ whole genome shotgun (WGS) entry which is preliminary data.</text>
</comment>
<evidence type="ECO:0000313" key="3">
    <source>
        <dbReference type="Proteomes" id="UP000291269"/>
    </source>
</evidence>
<name>A0A4Q2K9U8_9FIRM</name>
<keyword evidence="3" id="KW-1185">Reference proteome</keyword>
<evidence type="ECO:0000256" key="1">
    <source>
        <dbReference type="SAM" id="SignalP"/>
    </source>
</evidence>
<dbReference type="RefSeq" id="WP_129224023.1">
    <property type="nucleotide sequence ID" value="NZ_SDOZ01000002.1"/>
</dbReference>
<sequence length="575" mass="63846">MKTVLKKIVLMVLSLMLLFGMAACGGGSGNGDDNNPGGNTSAEKSGTVTVSIPANASTQYAWEAMEYAYESLPGNEKVDVKIETNTSSEDYTTKLLQSLTAGAQNVSADIVVANEAGQYLKTCFADYMPYLAKKNPYANNQIWRDTLEQAAYATYGADDELYMLSFDTTQVFIVYSKYAFAKAGITEVPQTWNELIAACDKLSKTESPSKGETYVPMSFGGSKSSMGMPLSWLIRIYSDQYFRDFAEIAHSADGDYTYDPDVDADWELSYALEDYEGTDVEKKQGAINNDNPFAYTSNPLRALNAYYEGTEYNPKGARWQDMINNLNLLLGNPDYLNDDLSQNYATALTNMYTNRAGMCVVASDFLLAYANQMGYTMDQVLEVLGIFYAPAMTAFDKNDPEAAPAADYTRSLGGPNGFFGVVNKNKAQTDLAMDFMMFVFSKQGQEVRLNNIAENNGSINGPLLVKDVEIPESLMGPLNALHEAAGGMYYYGESDYNPYFLVSSGLKAYNGMYEPHADDDIKELYWNFFIKKEIKTAQDLGAQIYEKMDAYKKQYFELLDYRDDCLSTPSKNPSK</sequence>
<dbReference type="EMBL" id="SDOZ01000002">
    <property type="protein sequence ID" value="RXZ61384.1"/>
    <property type="molecule type" value="Genomic_DNA"/>
</dbReference>
<dbReference type="SUPFAM" id="SSF53850">
    <property type="entry name" value="Periplasmic binding protein-like II"/>
    <property type="match status" value="1"/>
</dbReference>
<accession>A0A4Q2K9U8</accession>
<feature type="signal peptide" evidence="1">
    <location>
        <begin position="1"/>
        <end position="22"/>
    </location>
</feature>
<dbReference type="Proteomes" id="UP000291269">
    <property type="component" value="Unassembled WGS sequence"/>
</dbReference>